<dbReference type="InterPro" id="IPR036721">
    <property type="entry name" value="RCK_C_sf"/>
</dbReference>
<protein>
    <recommendedName>
        <fullName evidence="1">RCK C-terminal domain-containing protein</fullName>
    </recommendedName>
</protein>
<organism evidence="2 3">
    <name type="scientific">Actinoallomurus vinaceus</name>
    <dbReference type="NCBI Taxonomy" id="1080074"/>
    <lineage>
        <taxon>Bacteria</taxon>
        <taxon>Bacillati</taxon>
        <taxon>Actinomycetota</taxon>
        <taxon>Actinomycetes</taxon>
        <taxon>Streptosporangiales</taxon>
        <taxon>Thermomonosporaceae</taxon>
        <taxon>Actinoallomurus</taxon>
    </lineage>
</organism>
<dbReference type="SUPFAM" id="SSF116726">
    <property type="entry name" value="TrkA C-terminal domain-like"/>
    <property type="match status" value="1"/>
</dbReference>
<reference evidence="3" key="1">
    <citation type="journal article" date="2019" name="Int. J. Syst. Evol. Microbiol.">
        <title>The Global Catalogue of Microorganisms (GCM) 10K type strain sequencing project: providing services to taxonomists for standard genome sequencing and annotation.</title>
        <authorList>
            <consortium name="The Broad Institute Genomics Platform"/>
            <consortium name="The Broad Institute Genome Sequencing Center for Infectious Disease"/>
            <person name="Wu L."/>
            <person name="Ma J."/>
        </authorList>
    </citation>
    <scope>NUCLEOTIDE SEQUENCE [LARGE SCALE GENOMIC DNA]</scope>
    <source>
        <strain evidence="3">JCM 17939</strain>
    </source>
</reference>
<dbReference type="InterPro" id="IPR006037">
    <property type="entry name" value="RCK_C"/>
</dbReference>
<evidence type="ECO:0000313" key="3">
    <source>
        <dbReference type="Proteomes" id="UP001501442"/>
    </source>
</evidence>
<sequence>MLERQIIGVVPVGRTVLLVAEIVIAASSVIEGRPLAEVNVPGDMTVLAVAYESGQGFDWTWSADHVVERGDRIVVIATRAGFSRLRADSAGPSSTNAQERPFGRWTADLSFALWGCLCWSRGSGQSSRTRLDNRLPNLST</sequence>
<dbReference type="EMBL" id="BAABHK010000001">
    <property type="protein sequence ID" value="GAA4621038.1"/>
    <property type="molecule type" value="Genomic_DNA"/>
</dbReference>
<feature type="domain" description="RCK C-terminal" evidence="1">
    <location>
        <begin position="7"/>
        <end position="91"/>
    </location>
</feature>
<evidence type="ECO:0000313" key="2">
    <source>
        <dbReference type="EMBL" id="GAA4621038.1"/>
    </source>
</evidence>
<gene>
    <name evidence="2" type="ORF">GCM10023196_007340</name>
</gene>
<dbReference type="Proteomes" id="UP001501442">
    <property type="component" value="Unassembled WGS sequence"/>
</dbReference>
<dbReference type="Pfam" id="PF02080">
    <property type="entry name" value="TrkA_C"/>
    <property type="match status" value="1"/>
</dbReference>
<evidence type="ECO:0000259" key="1">
    <source>
        <dbReference type="PROSITE" id="PS51202"/>
    </source>
</evidence>
<proteinExistence type="predicted"/>
<name>A0ABP8U5C8_9ACTN</name>
<dbReference type="PROSITE" id="PS51202">
    <property type="entry name" value="RCK_C"/>
    <property type="match status" value="1"/>
</dbReference>
<keyword evidence="3" id="KW-1185">Reference proteome</keyword>
<dbReference type="Gene3D" id="3.30.70.1450">
    <property type="entry name" value="Regulator of K+ conductance, C-terminal domain"/>
    <property type="match status" value="1"/>
</dbReference>
<dbReference type="RefSeq" id="WP_345429160.1">
    <property type="nucleotide sequence ID" value="NZ_BAABHK010000001.1"/>
</dbReference>
<accession>A0ABP8U5C8</accession>
<comment type="caution">
    <text evidence="2">The sequence shown here is derived from an EMBL/GenBank/DDBJ whole genome shotgun (WGS) entry which is preliminary data.</text>
</comment>